<dbReference type="Proteomes" id="UP000564378">
    <property type="component" value="Unassembled WGS sequence"/>
</dbReference>
<keyword evidence="2" id="KW-1133">Transmembrane helix</keyword>
<keyword evidence="1" id="KW-0175">Coiled coil</keyword>
<gene>
    <name evidence="3" type="ORF">H6P80_08600</name>
</gene>
<reference evidence="3 4" key="1">
    <citation type="submission" date="2020-08" db="EMBL/GenBank/DDBJ databases">
        <title>Draft genome sequence of Parasphingopyxis sp. GrpM-11.</title>
        <authorList>
            <person name="Oh J."/>
            <person name="Roh D.-H."/>
        </authorList>
    </citation>
    <scope>NUCLEOTIDE SEQUENCE [LARGE SCALE GENOMIC DNA]</scope>
    <source>
        <strain evidence="3 4">GrpM-11</strain>
    </source>
</reference>
<evidence type="ECO:0000256" key="2">
    <source>
        <dbReference type="SAM" id="Phobius"/>
    </source>
</evidence>
<protein>
    <submittedName>
        <fullName evidence="3">Uncharacterized protein</fullName>
    </submittedName>
</protein>
<comment type="caution">
    <text evidence="3">The sequence shown here is derived from an EMBL/GenBank/DDBJ whole genome shotgun (WGS) entry which is preliminary data.</text>
</comment>
<dbReference type="EMBL" id="JACJVJ010000001">
    <property type="protein sequence ID" value="MBC2777679.1"/>
    <property type="molecule type" value="Genomic_DNA"/>
</dbReference>
<accession>A0A842HZ95</accession>
<evidence type="ECO:0000313" key="4">
    <source>
        <dbReference type="Proteomes" id="UP000564378"/>
    </source>
</evidence>
<feature type="transmembrane region" description="Helical" evidence="2">
    <location>
        <begin position="6"/>
        <end position="26"/>
    </location>
</feature>
<name>A0A842HZ95_9SPHN</name>
<feature type="coiled-coil region" evidence="1">
    <location>
        <begin position="53"/>
        <end position="80"/>
    </location>
</feature>
<keyword evidence="2" id="KW-0472">Membrane</keyword>
<keyword evidence="2" id="KW-0812">Transmembrane</keyword>
<organism evidence="3 4">
    <name type="scientific">Parasphingopyxis marina</name>
    <dbReference type="NCBI Taxonomy" id="2761622"/>
    <lineage>
        <taxon>Bacteria</taxon>
        <taxon>Pseudomonadati</taxon>
        <taxon>Pseudomonadota</taxon>
        <taxon>Alphaproteobacteria</taxon>
        <taxon>Sphingomonadales</taxon>
        <taxon>Sphingomonadaceae</taxon>
        <taxon>Parasphingopyxis</taxon>
    </lineage>
</organism>
<evidence type="ECO:0000256" key="1">
    <source>
        <dbReference type="SAM" id="Coils"/>
    </source>
</evidence>
<sequence length="100" mass="11231">MSWGGPQFVLAIIGMSMIGWIITTAIRAKHGYPLEGEWGGTTHRDDPENNRKIELLSNENGELKDKIGRLEERISVLERIATDKSARLSDEIENLRSPAE</sequence>
<evidence type="ECO:0000313" key="3">
    <source>
        <dbReference type="EMBL" id="MBC2777679.1"/>
    </source>
</evidence>
<dbReference type="RefSeq" id="WP_185800872.1">
    <property type="nucleotide sequence ID" value="NZ_JACJVJ010000001.1"/>
</dbReference>
<keyword evidence="4" id="KW-1185">Reference proteome</keyword>
<dbReference type="AlphaFoldDB" id="A0A842HZ95"/>
<proteinExistence type="predicted"/>